<protein>
    <recommendedName>
        <fullName evidence="3">phosphoserine phosphatase</fullName>
        <ecNumber evidence="3">3.1.3.3</ecNumber>
    </recommendedName>
</protein>
<dbReference type="InterPro" id="IPR050582">
    <property type="entry name" value="HAD-like_SerB"/>
</dbReference>
<keyword evidence="12" id="KW-1185">Reference proteome</keyword>
<comment type="catalytic activity">
    <reaction evidence="10">
        <text>O-phospho-D-serine + H2O = D-serine + phosphate</text>
        <dbReference type="Rhea" id="RHEA:24873"/>
        <dbReference type="ChEBI" id="CHEBI:15377"/>
        <dbReference type="ChEBI" id="CHEBI:35247"/>
        <dbReference type="ChEBI" id="CHEBI:43474"/>
        <dbReference type="ChEBI" id="CHEBI:58680"/>
        <dbReference type="EC" id="3.1.3.3"/>
    </reaction>
</comment>
<keyword evidence="6" id="KW-0378">Hydrolase</keyword>
<keyword evidence="5" id="KW-0479">Metal-binding</keyword>
<gene>
    <name evidence="11" type="ORF">AXK12_02435</name>
</gene>
<dbReference type="GO" id="GO:0000287">
    <property type="term" value="F:magnesium ion binding"/>
    <property type="evidence" value="ECO:0007669"/>
    <property type="project" value="TreeGrafter"/>
</dbReference>
<evidence type="ECO:0000313" key="12">
    <source>
        <dbReference type="Proteomes" id="UP000071392"/>
    </source>
</evidence>
<proteinExistence type="predicted"/>
<dbReference type="EMBL" id="LSZP01000016">
    <property type="protein sequence ID" value="KXU37022.1"/>
    <property type="molecule type" value="Genomic_DNA"/>
</dbReference>
<evidence type="ECO:0000256" key="1">
    <source>
        <dbReference type="ARBA" id="ARBA00001946"/>
    </source>
</evidence>
<comment type="pathway">
    <text evidence="2">Amino-acid biosynthesis; L-serine biosynthesis; L-serine from 3-phospho-D-glycerate: step 3/3.</text>
</comment>
<keyword evidence="7" id="KW-0460">Magnesium</keyword>
<sequence>MTTDSSRTKRFPPQSKLLFLDCDSTLSAIEGIDELARLRGAACFAEIEAMTHAAMEGRIPISEVFGRRLEIIRPTRAECAKVGQMYMECIERGVVEALAAAHAAGWTPCILSAGFREVIEPLAAHLGIEHVEAVGLHFDAAGDYAGYERDHPTTHNGGKPEVIKRWIQQHAPTRTAMVGDGISDLETQPVVDLFVGYGGVVARPRVQAEARAFIRHFDELPALLGGADSAFGAEASPSRP</sequence>
<evidence type="ECO:0000256" key="3">
    <source>
        <dbReference type="ARBA" id="ARBA00012640"/>
    </source>
</evidence>
<dbReference type="InterPro" id="IPR023214">
    <property type="entry name" value="HAD_sf"/>
</dbReference>
<evidence type="ECO:0000256" key="4">
    <source>
        <dbReference type="ARBA" id="ARBA00022605"/>
    </source>
</evidence>
<organism evidence="11 12">
    <name type="scientific">Cephaloticoccus capnophilus</name>
    <dbReference type="NCBI Taxonomy" id="1548208"/>
    <lineage>
        <taxon>Bacteria</taxon>
        <taxon>Pseudomonadati</taxon>
        <taxon>Verrucomicrobiota</taxon>
        <taxon>Opitutia</taxon>
        <taxon>Opitutales</taxon>
        <taxon>Opitutaceae</taxon>
        <taxon>Cephaloticoccus</taxon>
    </lineage>
</organism>
<dbReference type="STRING" id="1548208.AXK12_02435"/>
<comment type="catalytic activity">
    <reaction evidence="9">
        <text>O-phospho-L-serine + H2O = L-serine + phosphate</text>
        <dbReference type="Rhea" id="RHEA:21208"/>
        <dbReference type="ChEBI" id="CHEBI:15377"/>
        <dbReference type="ChEBI" id="CHEBI:33384"/>
        <dbReference type="ChEBI" id="CHEBI:43474"/>
        <dbReference type="ChEBI" id="CHEBI:57524"/>
        <dbReference type="EC" id="3.1.3.3"/>
    </reaction>
</comment>
<evidence type="ECO:0000256" key="2">
    <source>
        <dbReference type="ARBA" id="ARBA00005135"/>
    </source>
</evidence>
<comment type="cofactor">
    <cofactor evidence="1">
        <name>Mg(2+)</name>
        <dbReference type="ChEBI" id="CHEBI:18420"/>
    </cofactor>
</comment>
<reference evidence="11 12" key="1">
    <citation type="submission" date="2016-02" db="EMBL/GenBank/DDBJ databases">
        <authorList>
            <person name="Wen L."/>
            <person name="He K."/>
            <person name="Yang H."/>
        </authorList>
    </citation>
    <scope>NUCLEOTIDE SEQUENCE [LARGE SCALE GENOMIC DNA]</scope>
    <source>
        <strain evidence="11 12">CV41</strain>
    </source>
</reference>
<evidence type="ECO:0000256" key="5">
    <source>
        <dbReference type="ARBA" id="ARBA00022723"/>
    </source>
</evidence>
<dbReference type="GO" id="GO:0005737">
    <property type="term" value="C:cytoplasm"/>
    <property type="evidence" value="ECO:0007669"/>
    <property type="project" value="TreeGrafter"/>
</dbReference>
<name>A0A139SR60_9BACT</name>
<evidence type="ECO:0000256" key="9">
    <source>
        <dbReference type="ARBA" id="ARBA00048138"/>
    </source>
</evidence>
<dbReference type="Gene3D" id="3.40.50.1000">
    <property type="entry name" value="HAD superfamily/HAD-like"/>
    <property type="match status" value="1"/>
</dbReference>
<dbReference type="PANTHER" id="PTHR43344:SF2">
    <property type="entry name" value="PHOSPHOSERINE PHOSPHATASE"/>
    <property type="match status" value="1"/>
</dbReference>
<dbReference type="Proteomes" id="UP000071392">
    <property type="component" value="Unassembled WGS sequence"/>
</dbReference>
<evidence type="ECO:0000256" key="7">
    <source>
        <dbReference type="ARBA" id="ARBA00022842"/>
    </source>
</evidence>
<dbReference type="GO" id="GO:0006564">
    <property type="term" value="P:L-serine biosynthetic process"/>
    <property type="evidence" value="ECO:0007669"/>
    <property type="project" value="UniProtKB-KW"/>
</dbReference>
<evidence type="ECO:0000313" key="11">
    <source>
        <dbReference type="EMBL" id="KXU37022.1"/>
    </source>
</evidence>
<dbReference type="PANTHER" id="PTHR43344">
    <property type="entry name" value="PHOSPHOSERINE PHOSPHATASE"/>
    <property type="match status" value="1"/>
</dbReference>
<evidence type="ECO:0000256" key="6">
    <source>
        <dbReference type="ARBA" id="ARBA00022801"/>
    </source>
</evidence>
<keyword evidence="8" id="KW-0718">Serine biosynthesis</keyword>
<evidence type="ECO:0000256" key="8">
    <source>
        <dbReference type="ARBA" id="ARBA00023299"/>
    </source>
</evidence>
<dbReference type="SUPFAM" id="SSF56784">
    <property type="entry name" value="HAD-like"/>
    <property type="match status" value="1"/>
</dbReference>
<dbReference type="GO" id="GO:0036424">
    <property type="term" value="F:L-phosphoserine phosphatase activity"/>
    <property type="evidence" value="ECO:0007669"/>
    <property type="project" value="TreeGrafter"/>
</dbReference>
<comment type="caution">
    <text evidence="11">The sequence shown here is derived from an EMBL/GenBank/DDBJ whole genome shotgun (WGS) entry which is preliminary data.</text>
</comment>
<dbReference type="NCBIfam" id="TIGR01488">
    <property type="entry name" value="HAD-SF-IB"/>
    <property type="match status" value="1"/>
</dbReference>
<dbReference type="RefSeq" id="WP_068711070.1">
    <property type="nucleotide sequence ID" value="NZ_LSZP01000016.1"/>
</dbReference>
<dbReference type="EC" id="3.1.3.3" evidence="3"/>
<keyword evidence="4" id="KW-0028">Amino-acid biosynthesis</keyword>
<accession>A0A139SR60</accession>
<dbReference type="InterPro" id="IPR036412">
    <property type="entry name" value="HAD-like_sf"/>
</dbReference>
<dbReference type="OrthoDB" id="9790031at2"/>
<dbReference type="AlphaFoldDB" id="A0A139SR60"/>
<dbReference type="Gene3D" id="1.10.150.210">
    <property type="entry name" value="Phosphoserine phosphatase, domain 2"/>
    <property type="match status" value="1"/>
</dbReference>
<dbReference type="Pfam" id="PF12710">
    <property type="entry name" value="HAD"/>
    <property type="match status" value="1"/>
</dbReference>
<evidence type="ECO:0000256" key="10">
    <source>
        <dbReference type="ARBA" id="ARBA00048523"/>
    </source>
</evidence>